<evidence type="ECO:0000256" key="1">
    <source>
        <dbReference type="SAM" id="MobiDB-lite"/>
    </source>
</evidence>
<protein>
    <submittedName>
        <fullName evidence="2">Uncharacterized protein</fullName>
    </submittedName>
</protein>
<dbReference type="Proteomes" id="UP001328733">
    <property type="component" value="Unassembled WGS sequence"/>
</dbReference>
<evidence type="ECO:0000313" key="2">
    <source>
        <dbReference type="EMBL" id="MEG3438164.1"/>
    </source>
</evidence>
<dbReference type="EMBL" id="JBAFSM010000024">
    <property type="protein sequence ID" value="MEG3438164.1"/>
    <property type="molecule type" value="Genomic_DNA"/>
</dbReference>
<feature type="compositionally biased region" description="Basic and acidic residues" evidence="1">
    <location>
        <begin position="484"/>
        <end position="505"/>
    </location>
</feature>
<dbReference type="AlphaFoldDB" id="A0AAW9QYZ4"/>
<comment type="caution">
    <text evidence="2">The sequence shown here is derived from an EMBL/GenBank/DDBJ whole genome shotgun (WGS) entry which is preliminary data.</text>
</comment>
<evidence type="ECO:0000313" key="3">
    <source>
        <dbReference type="Proteomes" id="UP001328733"/>
    </source>
</evidence>
<keyword evidence="3" id="KW-1185">Reference proteome</keyword>
<proteinExistence type="predicted"/>
<sequence>MRLLRVRVPDFRSLKNIDISFEKDFSPSIFAVSGQNPGANSALLQTIFILLYCSHDPERAEFIQKLLDSFEFEADEKTLAIFDIWDGKKTVTLEFSACKYSVLTRNLKLDRLTDKQIKALLDPHWPSTVEKMALEKRIQLLNADLLVLERIEKRARNLVRISDRDARERIIGQEIKACNRLFSRKNQWISFPDDPSYFEEFKRDFHEEIVALSQRIEAILRDLRTTRNQHEYRWKSITENFNRKKQYLIIDYKEVPDKYLLFCSSAELEFDRLEDFLLEISNRIYFASPSSKIFLFINKETRKNVFSRDSGANNDDQYALAFKNAKAHLPRFFTYDFFPLDLADKPSRYPHSGNRVHSIEIESRRESLLELIDEIDSLMSYKKMDFQRDMPRINSILNNKLNWQELAEFDIIYGELKRLNIYFWLQYRKIERSIVLIDDIESGLPIEWQAKIIEDLQKWEPSNQYILATYSNELRQALPPAHSKPIEPKRDLDDWSKPTEEAIDF</sequence>
<reference evidence="2 3" key="1">
    <citation type="submission" date="2024-01" db="EMBL/GenBank/DDBJ databases">
        <title>Genomic insights into the taxonomy and metabolism of the cyanobacterium Pannus brasiliensis CCIBt3594.</title>
        <authorList>
            <person name="Machado M."/>
            <person name="Botero N.B."/>
            <person name="Andreote A.P.D."/>
            <person name="Feitosa A.M.T."/>
            <person name="Popin R."/>
            <person name="Sivonen K."/>
            <person name="Fiore M.F."/>
        </authorList>
    </citation>
    <scope>NUCLEOTIDE SEQUENCE [LARGE SCALE GENOMIC DNA]</scope>
    <source>
        <strain evidence="2 3">CCIBt3594</strain>
    </source>
</reference>
<dbReference type="Gene3D" id="3.40.50.300">
    <property type="entry name" value="P-loop containing nucleotide triphosphate hydrolases"/>
    <property type="match status" value="1"/>
</dbReference>
<dbReference type="RefSeq" id="WP_332865646.1">
    <property type="nucleotide sequence ID" value="NZ_JBAFSM010000024.1"/>
</dbReference>
<name>A0AAW9QYZ4_9CHRO</name>
<organism evidence="2 3">
    <name type="scientific">Pannus brasiliensis CCIBt3594</name>
    <dbReference type="NCBI Taxonomy" id="1427578"/>
    <lineage>
        <taxon>Bacteria</taxon>
        <taxon>Bacillati</taxon>
        <taxon>Cyanobacteriota</taxon>
        <taxon>Cyanophyceae</taxon>
        <taxon>Oscillatoriophycideae</taxon>
        <taxon>Chroococcales</taxon>
        <taxon>Microcystaceae</taxon>
        <taxon>Pannus</taxon>
    </lineage>
</organism>
<dbReference type="InterPro" id="IPR027417">
    <property type="entry name" value="P-loop_NTPase"/>
</dbReference>
<feature type="region of interest" description="Disordered" evidence="1">
    <location>
        <begin position="480"/>
        <end position="505"/>
    </location>
</feature>
<accession>A0AAW9QYZ4</accession>
<dbReference type="SUPFAM" id="SSF52540">
    <property type="entry name" value="P-loop containing nucleoside triphosphate hydrolases"/>
    <property type="match status" value="1"/>
</dbReference>
<gene>
    <name evidence="2" type="ORF">V0288_13630</name>
</gene>